<keyword evidence="9" id="KW-0456">Lyase</keyword>
<dbReference type="PRINTS" id="PR00080">
    <property type="entry name" value="SDRFAMILY"/>
</dbReference>
<protein>
    <recommendedName>
        <fullName evidence="10">Peroxisomal multifunctional enzyme type 2</fullName>
    </recommendedName>
</protein>
<keyword evidence="6" id="KW-0443">Lipid metabolism</keyword>
<evidence type="ECO:0000256" key="5">
    <source>
        <dbReference type="ARBA" id="ARBA00023002"/>
    </source>
</evidence>
<keyword evidence="7" id="KW-0576">Peroxisome</keyword>
<comment type="similarity">
    <text evidence="3">Belongs to the short-chain dehydrogenases/reductases (SDR) family.</text>
</comment>
<dbReference type="InterPro" id="IPR020904">
    <property type="entry name" value="Sc_DH/Rdtase_CS"/>
</dbReference>
<dbReference type="UniPathway" id="UPA00659"/>
<comment type="subcellular location">
    <subcellularLocation>
        <location evidence="1">Peroxisome</location>
    </subcellularLocation>
</comment>
<reference evidence="14" key="1">
    <citation type="journal article" date="2010" name="Nature">
        <title>The Amphimedon queenslandica genome and the evolution of animal complexity.</title>
        <authorList>
            <person name="Srivastava M."/>
            <person name="Simakov O."/>
            <person name="Chapman J."/>
            <person name="Fahey B."/>
            <person name="Gauthier M.E."/>
            <person name="Mitros T."/>
            <person name="Richards G.S."/>
            <person name="Conaco C."/>
            <person name="Dacre M."/>
            <person name="Hellsten U."/>
            <person name="Larroux C."/>
            <person name="Putnam N.H."/>
            <person name="Stanke M."/>
            <person name="Adamska M."/>
            <person name="Darling A."/>
            <person name="Degnan S.M."/>
            <person name="Oakley T.H."/>
            <person name="Plachetzki D.C."/>
            <person name="Zhai Y."/>
            <person name="Adamski M."/>
            <person name="Calcino A."/>
            <person name="Cummins S.F."/>
            <person name="Goodstein D.M."/>
            <person name="Harris C."/>
            <person name="Jackson D.J."/>
            <person name="Leys S.P."/>
            <person name="Shu S."/>
            <person name="Woodcroft B.J."/>
            <person name="Vervoort M."/>
            <person name="Kosik K.S."/>
            <person name="Manning G."/>
            <person name="Degnan B.M."/>
            <person name="Rokhsar D.S."/>
        </authorList>
    </citation>
    <scope>NUCLEOTIDE SEQUENCE [LARGE SCALE GENOMIC DNA]</scope>
</reference>
<dbReference type="SMART" id="SM00822">
    <property type="entry name" value="PKS_KR"/>
    <property type="match status" value="1"/>
</dbReference>
<dbReference type="InterPro" id="IPR051687">
    <property type="entry name" value="Peroxisomal_Beta-Oxidation"/>
</dbReference>
<sequence>MSGARSLLRFDGRVAIVTGAGRGIGRDYALLLASRGAKVVVNDLGVDLTGLGKNSKPVDEVVQTIKSFGGIAVPNYDSVEDGEKVIKTAIDNFGRIDILVNNAGIIRDKSFSRISDLDWDLVHKVHLRGSFMCTRAAWPYMKQQKYGRIIMTSSTSGLYGNFGQSNYSAAKLGLVGFMNTLALEGQKYNVFCNTIVPAALSRLTQGLIPEEVGEIFKPEYIAPVVCYMCHENCTENGVVIESAGGWAAKVRLQKSGGVAMRKAENTFSIEDVQSNWDAITDMTCNPLYHTSASEATAHTVKLILEKLNDSSKPIPTSFESAIGYQFTAPPFNYTERDVILYALGVGATVSENDTSQLKFLYEGHEEFSVIPSYAVIPAQSAMTGVMTGLPAFSQVNLARMLHGEQYIEIKKPFPTSGTLSHKGVISDILDKKSGAVVLFDVQSFDETGDLVAFNQFSIFMVGAGGFGGKRDSPHIKKSLSAPSRNPDASLREKTTSSQAALYRLNGDYNPLHIDKDFAAMGGFSTPILHGLCSFGFAVRHILRQYCNNDTTMVKAIKVRFSKPFLPGQTLQTDMWQENERIFFSCKCVESGDTVLTGGYVDLLTAPSLSSQDSSSDKESLKSTALFEQLKSVIATGGPEFVNRIRAVYLWNITKDGNLASQWTVDLKNPPGAVYQGEPKATRAGCTLTISDDDFIRLANGDLNPQQAFFGGKIKITGNVMLSQKLAQLFNQQSKL</sequence>
<name>A0A1X7VXP1_AMPQE</name>
<evidence type="ECO:0000256" key="10">
    <source>
        <dbReference type="ARBA" id="ARBA00073497"/>
    </source>
</evidence>
<dbReference type="Gene3D" id="3.30.1050.10">
    <property type="entry name" value="SCP2 sterol-binding domain"/>
    <property type="match status" value="1"/>
</dbReference>
<dbReference type="Gene3D" id="1.10.287.4290">
    <property type="match status" value="1"/>
</dbReference>
<dbReference type="Pfam" id="PF22622">
    <property type="entry name" value="MFE-2_hydrat-2_N"/>
    <property type="match status" value="1"/>
</dbReference>
<dbReference type="InterPro" id="IPR003033">
    <property type="entry name" value="SCP2_sterol-bd_dom"/>
</dbReference>
<evidence type="ECO:0000256" key="3">
    <source>
        <dbReference type="ARBA" id="ARBA00006484"/>
    </source>
</evidence>
<comment type="pathway">
    <text evidence="2">Lipid metabolism; fatty acid beta-oxidation.</text>
</comment>
<dbReference type="InterPro" id="IPR036527">
    <property type="entry name" value="SCP2_sterol-bd_dom_sf"/>
</dbReference>
<dbReference type="PRINTS" id="PR00081">
    <property type="entry name" value="GDHRDH"/>
</dbReference>
<dbReference type="GO" id="GO:0016491">
    <property type="term" value="F:oxidoreductase activity"/>
    <property type="evidence" value="ECO:0007669"/>
    <property type="project" value="UniProtKB-KW"/>
</dbReference>
<dbReference type="Gene3D" id="3.10.129.10">
    <property type="entry name" value="Hotdog Thioesterase"/>
    <property type="match status" value="2"/>
</dbReference>
<dbReference type="PANTHER" id="PTHR45024:SF2">
    <property type="entry name" value="SCP2 DOMAIN-CONTAINING PROTEIN"/>
    <property type="match status" value="1"/>
</dbReference>
<dbReference type="InterPro" id="IPR036291">
    <property type="entry name" value="NAD(P)-bd_dom_sf"/>
</dbReference>
<dbReference type="InterPro" id="IPR002347">
    <property type="entry name" value="SDR_fam"/>
</dbReference>
<dbReference type="OrthoDB" id="3592703at2759"/>
<evidence type="ECO:0000256" key="8">
    <source>
        <dbReference type="ARBA" id="ARBA00023235"/>
    </source>
</evidence>
<dbReference type="Proteomes" id="UP000007879">
    <property type="component" value="Unassembled WGS sequence"/>
</dbReference>
<dbReference type="GO" id="GO:0006635">
    <property type="term" value="P:fatty acid beta-oxidation"/>
    <property type="evidence" value="ECO:0007669"/>
    <property type="project" value="UniProtKB-UniPathway"/>
</dbReference>
<evidence type="ECO:0000259" key="12">
    <source>
        <dbReference type="SMART" id="SM00822"/>
    </source>
</evidence>
<dbReference type="PROSITE" id="PS00061">
    <property type="entry name" value="ADH_SHORT"/>
    <property type="match status" value="1"/>
</dbReference>
<accession>A0A1X7VXP1</accession>
<evidence type="ECO:0000256" key="2">
    <source>
        <dbReference type="ARBA" id="ARBA00005005"/>
    </source>
</evidence>
<dbReference type="Pfam" id="PF00106">
    <property type="entry name" value="adh_short"/>
    <property type="match status" value="1"/>
</dbReference>
<evidence type="ECO:0000256" key="9">
    <source>
        <dbReference type="ARBA" id="ARBA00023239"/>
    </source>
</evidence>
<keyword evidence="8" id="KW-0413">Isomerase</keyword>
<proteinExistence type="inferred from homology"/>
<dbReference type="FunFam" id="3.40.50.720:FF:000185">
    <property type="entry name" value="peroxisomal multifunctional enzyme type 2"/>
    <property type="match status" value="1"/>
</dbReference>
<dbReference type="GO" id="GO:0005777">
    <property type="term" value="C:peroxisome"/>
    <property type="evidence" value="ECO:0007669"/>
    <property type="project" value="UniProtKB-SubCell"/>
</dbReference>
<feature type="region of interest" description="Disordered" evidence="11">
    <location>
        <begin position="472"/>
        <end position="493"/>
    </location>
</feature>
<dbReference type="CDD" id="cd05353">
    <property type="entry name" value="hydroxyacyl-CoA-like_DH_SDR_c-like"/>
    <property type="match status" value="1"/>
</dbReference>
<evidence type="ECO:0000313" key="13">
    <source>
        <dbReference type="EnsemblMetazoa" id="Aqu2.1.44671_001"/>
    </source>
</evidence>
<dbReference type="Gene3D" id="3.40.50.720">
    <property type="entry name" value="NAD(P)-binding Rossmann-like Domain"/>
    <property type="match status" value="1"/>
</dbReference>
<dbReference type="GO" id="GO:0018812">
    <property type="term" value="F:3-hydroxyacyl-CoA dehydratase activity"/>
    <property type="evidence" value="ECO:0007669"/>
    <property type="project" value="UniProtKB-ARBA"/>
</dbReference>
<dbReference type="STRING" id="400682.A0A1X7VXP1"/>
<evidence type="ECO:0000256" key="1">
    <source>
        <dbReference type="ARBA" id="ARBA00004275"/>
    </source>
</evidence>
<dbReference type="InterPro" id="IPR002539">
    <property type="entry name" value="MaoC-like_dom"/>
</dbReference>
<dbReference type="AlphaFoldDB" id="A0A1X7VXP1"/>
<dbReference type="KEGG" id="aqu:100640903"/>
<dbReference type="InterPro" id="IPR057326">
    <property type="entry name" value="KR_dom"/>
</dbReference>
<evidence type="ECO:0000256" key="11">
    <source>
        <dbReference type="SAM" id="MobiDB-lite"/>
    </source>
</evidence>
<dbReference type="PANTHER" id="PTHR45024">
    <property type="entry name" value="DEHYDROGENASES, SHORT CHAIN"/>
    <property type="match status" value="1"/>
</dbReference>
<dbReference type="Pfam" id="PF01575">
    <property type="entry name" value="MaoC_dehydratas"/>
    <property type="match status" value="1"/>
</dbReference>
<keyword evidence="4" id="KW-0276">Fatty acid metabolism</keyword>
<dbReference type="OMA" id="GKTRWQR"/>
<dbReference type="Pfam" id="PF02036">
    <property type="entry name" value="SCP2"/>
    <property type="match status" value="1"/>
</dbReference>
<dbReference type="SUPFAM" id="SSF55718">
    <property type="entry name" value="SCP-like"/>
    <property type="match status" value="1"/>
</dbReference>
<dbReference type="EnsemblMetazoa" id="Aqu2.1.44671_001">
    <property type="protein sequence ID" value="Aqu2.1.44671_001"/>
    <property type="gene ID" value="Aqu2.1.44671"/>
</dbReference>
<dbReference type="GO" id="GO:0016853">
    <property type="term" value="F:isomerase activity"/>
    <property type="evidence" value="ECO:0007669"/>
    <property type="project" value="UniProtKB-KW"/>
</dbReference>
<evidence type="ECO:0000256" key="7">
    <source>
        <dbReference type="ARBA" id="ARBA00023140"/>
    </source>
</evidence>
<dbReference type="InterPro" id="IPR054357">
    <property type="entry name" value="MFE-2_N"/>
</dbReference>
<dbReference type="eggNOG" id="ENOG502QPX4">
    <property type="taxonomic scope" value="Eukaryota"/>
</dbReference>
<dbReference type="FunCoup" id="A0A1X7VXP1">
    <property type="interactions" value="268"/>
</dbReference>
<dbReference type="InterPro" id="IPR029069">
    <property type="entry name" value="HotDog_dom_sf"/>
</dbReference>
<evidence type="ECO:0000256" key="6">
    <source>
        <dbReference type="ARBA" id="ARBA00023098"/>
    </source>
</evidence>
<evidence type="ECO:0000256" key="4">
    <source>
        <dbReference type="ARBA" id="ARBA00022832"/>
    </source>
</evidence>
<dbReference type="FunFam" id="3.10.129.10:FF:000013">
    <property type="entry name" value="Peroxisomal multifunctional enzyme type 2"/>
    <property type="match status" value="1"/>
</dbReference>
<evidence type="ECO:0000313" key="14">
    <source>
        <dbReference type="Proteomes" id="UP000007879"/>
    </source>
</evidence>
<organism evidence="13">
    <name type="scientific">Amphimedon queenslandica</name>
    <name type="common">Sponge</name>
    <dbReference type="NCBI Taxonomy" id="400682"/>
    <lineage>
        <taxon>Eukaryota</taxon>
        <taxon>Metazoa</taxon>
        <taxon>Porifera</taxon>
        <taxon>Demospongiae</taxon>
        <taxon>Heteroscleromorpha</taxon>
        <taxon>Haplosclerida</taxon>
        <taxon>Niphatidae</taxon>
        <taxon>Amphimedon</taxon>
    </lineage>
</organism>
<dbReference type="SUPFAM" id="SSF54637">
    <property type="entry name" value="Thioesterase/thiol ester dehydrase-isomerase"/>
    <property type="match status" value="2"/>
</dbReference>
<dbReference type="CDD" id="cd03448">
    <property type="entry name" value="HDE_HSD"/>
    <property type="match status" value="1"/>
</dbReference>
<keyword evidence="5" id="KW-0560">Oxidoreductase</keyword>
<feature type="domain" description="Ketoreductase" evidence="12">
    <location>
        <begin position="13"/>
        <end position="201"/>
    </location>
</feature>
<dbReference type="SUPFAM" id="SSF51735">
    <property type="entry name" value="NAD(P)-binding Rossmann-fold domains"/>
    <property type="match status" value="1"/>
</dbReference>
<reference evidence="13" key="2">
    <citation type="submission" date="2017-05" db="UniProtKB">
        <authorList>
            <consortium name="EnsemblMetazoa"/>
        </authorList>
    </citation>
    <scope>IDENTIFICATION</scope>
</reference>
<dbReference type="FunFam" id="3.30.1050.10:FF:000001">
    <property type="entry name" value="Putative Non-specific lipid-transfer protein"/>
    <property type="match status" value="1"/>
</dbReference>
<keyword evidence="14" id="KW-1185">Reference proteome</keyword>
<dbReference type="InParanoid" id="A0A1X7VXP1"/>
<gene>
    <name evidence="13" type="primary">100640903</name>
</gene>
<dbReference type="EnsemblMetazoa" id="XM_003382358.3">
    <property type="protein sequence ID" value="XP_003382406.1"/>
    <property type="gene ID" value="LOC100640903"/>
</dbReference>